<dbReference type="EMBL" id="KZ996856">
    <property type="protein sequence ID" value="RKO88224.1"/>
    <property type="molecule type" value="Genomic_DNA"/>
</dbReference>
<gene>
    <name evidence="2" type="ORF">BDK51DRAFT_34554</name>
</gene>
<keyword evidence="1" id="KW-0732">Signal</keyword>
<reference evidence="3" key="1">
    <citation type="journal article" date="2018" name="Nat. Microbiol.">
        <title>Leveraging single-cell genomics to expand the fungal tree of life.</title>
        <authorList>
            <person name="Ahrendt S.R."/>
            <person name="Quandt C.A."/>
            <person name="Ciobanu D."/>
            <person name="Clum A."/>
            <person name="Salamov A."/>
            <person name="Andreopoulos B."/>
            <person name="Cheng J.F."/>
            <person name="Woyke T."/>
            <person name="Pelin A."/>
            <person name="Henrissat B."/>
            <person name="Reynolds N.K."/>
            <person name="Benny G.L."/>
            <person name="Smith M.E."/>
            <person name="James T.Y."/>
            <person name="Grigoriev I.V."/>
        </authorList>
    </citation>
    <scope>NUCLEOTIDE SEQUENCE [LARGE SCALE GENOMIC DNA]</scope>
</reference>
<dbReference type="AlphaFoldDB" id="A0A4P9W795"/>
<feature type="chain" id="PRO_5020894059" evidence="1">
    <location>
        <begin position="19"/>
        <end position="102"/>
    </location>
</feature>
<dbReference type="Proteomes" id="UP000269721">
    <property type="component" value="Unassembled WGS sequence"/>
</dbReference>
<evidence type="ECO:0000313" key="2">
    <source>
        <dbReference type="EMBL" id="RKO88224.1"/>
    </source>
</evidence>
<sequence length="102" mass="10694">MQIIRSLAVFVLATAAIATPVSSPITIPGLLCEFFNPHHIPIAPPPFFGICSTAFAIRSPVSSPITLDCKSGLVCGPFNPQHISIAPKPFPGICVLDTQPTA</sequence>
<evidence type="ECO:0000256" key="1">
    <source>
        <dbReference type="SAM" id="SignalP"/>
    </source>
</evidence>
<accession>A0A4P9W795</accession>
<protein>
    <submittedName>
        <fullName evidence="2">Uncharacterized protein</fullName>
    </submittedName>
</protein>
<feature type="signal peptide" evidence="1">
    <location>
        <begin position="1"/>
        <end position="18"/>
    </location>
</feature>
<name>A0A4P9W795_9FUNG</name>
<proteinExistence type="predicted"/>
<organism evidence="2 3">
    <name type="scientific">Blyttiomyces helicus</name>
    <dbReference type="NCBI Taxonomy" id="388810"/>
    <lineage>
        <taxon>Eukaryota</taxon>
        <taxon>Fungi</taxon>
        <taxon>Fungi incertae sedis</taxon>
        <taxon>Chytridiomycota</taxon>
        <taxon>Chytridiomycota incertae sedis</taxon>
        <taxon>Chytridiomycetes</taxon>
        <taxon>Chytridiomycetes incertae sedis</taxon>
        <taxon>Blyttiomyces</taxon>
    </lineage>
</organism>
<keyword evidence="3" id="KW-1185">Reference proteome</keyword>
<evidence type="ECO:0000313" key="3">
    <source>
        <dbReference type="Proteomes" id="UP000269721"/>
    </source>
</evidence>